<evidence type="ECO:0000313" key="3">
    <source>
        <dbReference type="Proteomes" id="UP000283433"/>
    </source>
</evidence>
<keyword evidence="3" id="KW-1185">Reference proteome</keyword>
<name>A0A419S9T3_9SPHI</name>
<reference evidence="2 3" key="1">
    <citation type="submission" date="2016-07" db="EMBL/GenBank/DDBJ databases">
        <title>Genome of Pelobium manganitolerans.</title>
        <authorList>
            <person name="Wu S."/>
            <person name="Wang G."/>
        </authorList>
    </citation>
    <scope>NUCLEOTIDE SEQUENCE [LARGE SCALE GENOMIC DNA]</scope>
    <source>
        <strain evidence="2 3">YS-25</strain>
    </source>
</reference>
<feature type="transmembrane region" description="Helical" evidence="1">
    <location>
        <begin position="21"/>
        <end position="41"/>
    </location>
</feature>
<gene>
    <name evidence="2" type="ORF">BCY91_14720</name>
</gene>
<dbReference type="EMBL" id="MBTA01000004">
    <property type="protein sequence ID" value="RKD18595.1"/>
    <property type="molecule type" value="Genomic_DNA"/>
</dbReference>
<protein>
    <submittedName>
        <fullName evidence="2">Uncharacterized protein</fullName>
    </submittedName>
</protein>
<proteinExistence type="predicted"/>
<dbReference type="Proteomes" id="UP000283433">
    <property type="component" value="Unassembled WGS sequence"/>
</dbReference>
<keyword evidence="1" id="KW-0812">Transmembrane</keyword>
<sequence length="77" mass="9610">MLKKTRTFRVLKKGTSAKRRWFFYALLKAYFMKYFCCKAVFKKNFKLFTNLLKPYTEYQIDVWYKDVKIKFCIFIFN</sequence>
<comment type="caution">
    <text evidence="2">The sequence shown here is derived from an EMBL/GenBank/DDBJ whole genome shotgun (WGS) entry which is preliminary data.</text>
</comment>
<accession>A0A419S9T3</accession>
<evidence type="ECO:0000256" key="1">
    <source>
        <dbReference type="SAM" id="Phobius"/>
    </source>
</evidence>
<keyword evidence="1" id="KW-1133">Transmembrane helix</keyword>
<organism evidence="2 3">
    <name type="scientific">Pelobium manganitolerans</name>
    <dbReference type="NCBI Taxonomy" id="1842495"/>
    <lineage>
        <taxon>Bacteria</taxon>
        <taxon>Pseudomonadati</taxon>
        <taxon>Bacteroidota</taxon>
        <taxon>Sphingobacteriia</taxon>
        <taxon>Sphingobacteriales</taxon>
        <taxon>Sphingobacteriaceae</taxon>
        <taxon>Pelobium</taxon>
    </lineage>
</organism>
<keyword evidence="1" id="KW-0472">Membrane</keyword>
<evidence type="ECO:0000313" key="2">
    <source>
        <dbReference type="EMBL" id="RKD18595.1"/>
    </source>
</evidence>
<dbReference type="AlphaFoldDB" id="A0A419S9T3"/>